<keyword evidence="8 9" id="KW-0472">Membrane</keyword>
<evidence type="ECO:0000256" key="9">
    <source>
        <dbReference type="SAM" id="Phobius"/>
    </source>
</evidence>
<dbReference type="InterPro" id="IPR006371">
    <property type="entry name" value="Polyprenyltransferase_UbiA-li"/>
</dbReference>
<evidence type="ECO:0000313" key="10">
    <source>
        <dbReference type="EMBL" id="MBG3878317.1"/>
    </source>
</evidence>
<evidence type="ECO:0000256" key="1">
    <source>
        <dbReference type="ARBA" id="ARBA00001946"/>
    </source>
</evidence>
<feature type="transmembrane region" description="Helical" evidence="9">
    <location>
        <begin position="136"/>
        <end position="155"/>
    </location>
</feature>
<feature type="transmembrane region" description="Helical" evidence="9">
    <location>
        <begin position="232"/>
        <end position="252"/>
    </location>
</feature>
<evidence type="ECO:0000256" key="4">
    <source>
        <dbReference type="ARBA" id="ARBA00022475"/>
    </source>
</evidence>
<comment type="caution">
    <text evidence="10">The sequence shown here is derived from an EMBL/GenBank/DDBJ whole genome shotgun (WGS) entry which is preliminary data.</text>
</comment>
<dbReference type="InterPro" id="IPR000537">
    <property type="entry name" value="UbiA_prenyltransferase"/>
</dbReference>
<comment type="subcellular location">
    <subcellularLocation>
        <location evidence="2">Membrane</location>
        <topology evidence="2">Multi-pass membrane protein</topology>
    </subcellularLocation>
</comment>
<dbReference type="RefSeq" id="WP_196610262.1">
    <property type="nucleotide sequence ID" value="NZ_VRYY01000543.1"/>
</dbReference>
<keyword evidence="7 9" id="KW-1133">Transmembrane helix</keyword>
<evidence type="ECO:0000256" key="3">
    <source>
        <dbReference type="ARBA" id="ARBA00005985"/>
    </source>
</evidence>
<dbReference type="NCBIfam" id="TIGR01475">
    <property type="entry name" value="ubiA_other"/>
    <property type="match status" value="1"/>
</dbReference>
<comment type="cofactor">
    <cofactor evidence="1">
        <name>Mg(2+)</name>
        <dbReference type="ChEBI" id="CHEBI:18420"/>
    </cofactor>
</comment>
<keyword evidence="11" id="KW-1185">Reference proteome</keyword>
<comment type="similarity">
    <text evidence="3">Belongs to the UbiA prenyltransferase family.</text>
</comment>
<evidence type="ECO:0000256" key="5">
    <source>
        <dbReference type="ARBA" id="ARBA00022679"/>
    </source>
</evidence>
<sequence length="286" mass="31135">MNPFSRIAAICRMIKIEHSVFALPFAYAGAFLAAGGWPGLAPLLVLTVAMVAVRSFAMAFNRLVDLKYDRLNPRTAGRPLVTGEISVAWTWVFTVFMAVLFVAACAGMNRLCLYLAPVALLVAASYSLLKRFTWLCHFFLGGVLGLAPVAGWIAVDPQFTVPAVLLFWGVLFWVAGFDILYSCQDMEFDRSMGLHAVPAHFGLPTALVVSGFCHANAAIFLLLAGWSASLGWPWYAVWAVIAGVLAWEHRIISPDDMSRVNMAFFTLNGVIAFMVLGGALLGLYFG</sequence>
<keyword evidence="4" id="KW-1003">Cell membrane</keyword>
<feature type="transmembrane region" description="Helical" evidence="9">
    <location>
        <begin position="20"/>
        <end position="37"/>
    </location>
</feature>
<dbReference type="PANTHER" id="PTHR11048">
    <property type="entry name" value="PRENYLTRANSFERASES"/>
    <property type="match status" value="1"/>
</dbReference>
<dbReference type="CDD" id="cd13959">
    <property type="entry name" value="PT_UbiA_COQ2"/>
    <property type="match status" value="1"/>
</dbReference>
<evidence type="ECO:0000256" key="7">
    <source>
        <dbReference type="ARBA" id="ARBA00022989"/>
    </source>
</evidence>
<evidence type="ECO:0000256" key="8">
    <source>
        <dbReference type="ARBA" id="ARBA00023136"/>
    </source>
</evidence>
<dbReference type="InterPro" id="IPR039653">
    <property type="entry name" value="Prenyltransferase"/>
</dbReference>
<feature type="transmembrane region" description="Helical" evidence="9">
    <location>
        <begin position="161"/>
        <end position="181"/>
    </location>
</feature>
<protein>
    <submittedName>
        <fullName evidence="10">4-hydroxybenzoate octaprenyltransferase</fullName>
    </submittedName>
</protein>
<dbReference type="Pfam" id="PF01040">
    <property type="entry name" value="UbiA"/>
    <property type="match status" value="1"/>
</dbReference>
<accession>A0ABS0J777</accession>
<keyword evidence="6 9" id="KW-0812">Transmembrane</keyword>
<dbReference type="Proteomes" id="UP001194469">
    <property type="component" value="Unassembled WGS sequence"/>
</dbReference>
<organism evidence="10 11">
    <name type="scientific">Nitratidesulfovibrio oxamicus</name>
    <dbReference type="NCBI Taxonomy" id="32016"/>
    <lineage>
        <taxon>Bacteria</taxon>
        <taxon>Pseudomonadati</taxon>
        <taxon>Thermodesulfobacteriota</taxon>
        <taxon>Desulfovibrionia</taxon>
        <taxon>Desulfovibrionales</taxon>
        <taxon>Desulfovibrionaceae</taxon>
        <taxon>Nitratidesulfovibrio</taxon>
    </lineage>
</organism>
<dbReference type="EMBL" id="VRYY01000543">
    <property type="protein sequence ID" value="MBG3878317.1"/>
    <property type="molecule type" value="Genomic_DNA"/>
</dbReference>
<feature type="transmembrane region" description="Helical" evidence="9">
    <location>
        <begin position="85"/>
        <end position="105"/>
    </location>
</feature>
<gene>
    <name evidence="10" type="ORF">FVW20_15185</name>
</gene>
<keyword evidence="5" id="KW-0808">Transferase</keyword>
<evidence type="ECO:0000256" key="2">
    <source>
        <dbReference type="ARBA" id="ARBA00004141"/>
    </source>
</evidence>
<proteinExistence type="inferred from homology"/>
<reference evidence="10 11" key="1">
    <citation type="submission" date="2019-08" db="EMBL/GenBank/DDBJ databases">
        <authorList>
            <person name="Luo N."/>
        </authorList>
    </citation>
    <scope>NUCLEOTIDE SEQUENCE [LARGE SCALE GENOMIC DNA]</scope>
    <source>
        <strain evidence="10 11">NCIMB 9442</strain>
    </source>
</reference>
<dbReference type="Gene3D" id="1.10.357.140">
    <property type="entry name" value="UbiA prenyltransferase"/>
    <property type="match status" value="1"/>
</dbReference>
<name>A0ABS0J777_9BACT</name>
<dbReference type="PANTHER" id="PTHR11048:SF28">
    <property type="entry name" value="4-HYDROXYBENZOATE POLYPRENYLTRANSFERASE, MITOCHONDRIAL"/>
    <property type="match status" value="1"/>
</dbReference>
<dbReference type="Gene3D" id="1.20.120.1780">
    <property type="entry name" value="UbiA prenyltransferase"/>
    <property type="match status" value="1"/>
</dbReference>
<feature type="transmembrane region" description="Helical" evidence="9">
    <location>
        <begin position="111"/>
        <end position="129"/>
    </location>
</feature>
<feature type="transmembrane region" description="Helical" evidence="9">
    <location>
        <begin position="201"/>
        <end position="226"/>
    </location>
</feature>
<evidence type="ECO:0000313" key="11">
    <source>
        <dbReference type="Proteomes" id="UP001194469"/>
    </source>
</evidence>
<evidence type="ECO:0000256" key="6">
    <source>
        <dbReference type="ARBA" id="ARBA00022692"/>
    </source>
</evidence>
<dbReference type="InterPro" id="IPR044878">
    <property type="entry name" value="UbiA_sf"/>
</dbReference>
<feature type="transmembrane region" description="Helical" evidence="9">
    <location>
        <begin position="264"/>
        <end position="285"/>
    </location>
</feature>